<evidence type="ECO:0000259" key="6">
    <source>
        <dbReference type="Pfam" id="PF01509"/>
    </source>
</evidence>
<protein>
    <recommendedName>
        <fullName evidence="3">tRNA pseudouridine(55) synthase</fullName>
        <ecNumber evidence="3">5.4.99.25</ecNumber>
    </recommendedName>
</protein>
<sequence length="414" mass="48038">MNGVFAIEKPSGFTTQQIISKLNHTLINNSVQIRNDLLRQKNEFEKEYKSNNKGNPPKPKTLKKFAKLKMGQGGTLDPMAGGILVIGIQEGTKKLQKYLNNSVKSYEFKGILGIDTMSGDNQENYNSNLSINSYEHLLNLSKEDKKKFEDEIVKNFKTGILKQIPPVYSAVRIGGKRLYEYIRNGEEVPQDGIEPRLVEMIDIEFYDDNLQEIEQVAMTPEEYEQKRSDIEHTMKVEEETQSGKKRKFDEIEKNNNTEVRLGKEKEILLTDEAFNVVKDYKNQIKCFTHVNEEGYIHSDEELNKITDVNDEFYQKMKLKQVPLVQLHMKVTVSSGFYIRSIIRDIGKLLKTSGYMTELKRVSQKQWSMENGSYFKLQDFENIENEPEWYDLLVKVLEDEDKGSKINVRAILDKK</sequence>
<dbReference type="OrthoDB" id="9995526at2759"/>
<name>A0A1E5RUP2_HANUV</name>
<dbReference type="AlphaFoldDB" id="A0A1E5RUP2"/>
<dbReference type="GO" id="GO:0160148">
    <property type="term" value="F:tRNA pseudouridine(55) synthase activity"/>
    <property type="evidence" value="ECO:0007669"/>
    <property type="project" value="UniProtKB-EC"/>
</dbReference>
<dbReference type="STRING" id="29833.A0A1E5RUP2"/>
<evidence type="ECO:0000256" key="1">
    <source>
        <dbReference type="ARBA" id="ARBA00001166"/>
    </source>
</evidence>
<evidence type="ECO:0000256" key="4">
    <source>
        <dbReference type="ARBA" id="ARBA00022694"/>
    </source>
</evidence>
<proteinExistence type="inferred from homology"/>
<dbReference type="SUPFAM" id="SSF55120">
    <property type="entry name" value="Pseudouridine synthase"/>
    <property type="match status" value="1"/>
</dbReference>
<evidence type="ECO:0000256" key="3">
    <source>
        <dbReference type="ARBA" id="ARBA00012787"/>
    </source>
</evidence>
<dbReference type="GO" id="GO:0003723">
    <property type="term" value="F:RNA binding"/>
    <property type="evidence" value="ECO:0007669"/>
    <property type="project" value="InterPro"/>
</dbReference>
<dbReference type="EC" id="5.4.99.25" evidence="3"/>
<feature type="domain" description="Pseudouridine synthase II N-terminal" evidence="6">
    <location>
        <begin position="65"/>
        <end position="209"/>
    </location>
</feature>
<dbReference type="VEuPathDB" id="FungiDB:AWRI3580_g1162"/>
<dbReference type="InterPro" id="IPR020103">
    <property type="entry name" value="PsdUridine_synth_cat_dom_sf"/>
</dbReference>
<comment type="similarity">
    <text evidence="2">Belongs to the pseudouridine synthase TruB family.</text>
</comment>
<dbReference type="Gene3D" id="3.30.2350.10">
    <property type="entry name" value="Pseudouridine synthase"/>
    <property type="match status" value="1"/>
</dbReference>
<dbReference type="Proteomes" id="UP000095358">
    <property type="component" value="Unassembled WGS sequence"/>
</dbReference>
<evidence type="ECO:0000313" key="7">
    <source>
        <dbReference type="EMBL" id="OEJ90631.1"/>
    </source>
</evidence>
<dbReference type="PANTHER" id="PTHR13767:SF2">
    <property type="entry name" value="PSEUDOURIDYLATE SYNTHASE TRUB1"/>
    <property type="match status" value="1"/>
</dbReference>
<evidence type="ECO:0000313" key="8">
    <source>
        <dbReference type="Proteomes" id="UP000095358"/>
    </source>
</evidence>
<dbReference type="GO" id="GO:0005634">
    <property type="term" value="C:nucleus"/>
    <property type="evidence" value="ECO:0007669"/>
    <property type="project" value="TreeGrafter"/>
</dbReference>
<dbReference type="PANTHER" id="PTHR13767">
    <property type="entry name" value="TRNA-PSEUDOURIDINE SYNTHASE"/>
    <property type="match status" value="1"/>
</dbReference>
<dbReference type="EMBL" id="LPNN01000003">
    <property type="protein sequence ID" value="OEJ90631.1"/>
    <property type="molecule type" value="Genomic_DNA"/>
</dbReference>
<dbReference type="InterPro" id="IPR002501">
    <property type="entry name" value="PsdUridine_synth_N"/>
</dbReference>
<accession>A0A1E5RUP2</accession>
<keyword evidence="8" id="KW-1185">Reference proteome</keyword>
<dbReference type="GO" id="GO:0006400">
    <property type="term" value="P:tRNA modification"/>
    <property type="evidence" value="ECO:0007669"/>
    <property type="project" value="TreeGrafter"/>
</dbReference>
<dbReference type="InterPro" id="IPR014780">
    <property type="entry name" value="tRNA_psdUridine_synth_TruB"/>
</dbReference>
<organism evidence="7 8">
    <name type="scientific">Hanseniaspora uvarum</name>
    <name type="common">Yeast</name>
    <name type="synonym">Kloeckera apiculata</name>
    <dbReference type="NCBI Taxonomy" id="29833"/>
    <lineage>
        <taxon>Eukaryota</taxon>
        <taxon>Fungi</taxon>
        <taxon>Dikarya</taxon>
        <taxon>Ascomycota</taxon>
        <taxon>Saccharomycotina</taxon>
        <taxon>Saccharomycetes</taxon>
        <taxon>Saccharomycodales</taxon>
        <taxon>Saccharomycodaceae</taxon>
        <taxon>Hanseniaspora</taxon>
    </lineage>
</organism>
<evidence type="ECO:0000256" key="5">
    <source>
        <dbReference type="ARBA" id="ARBA00023235"/>
    </source>
</evidence>
<comment type="caution">
    <text evidence="7">The sequence shown here is derived from an EMBL/GenBank/DDBJ whole genome shotgun (WGS) entry which is preliminary data.</text>
</comment>
<evidence type="ECO:0000256" key="2">
    <source>
        <dbReference type="ARBA" id="ARBA00008999"/>
    </source>
</evidence>
<comment type="catalytic activity">
    <reaction evidence="1">
        <text>a uridine in mRNA = a pseudouridine in mRNA</text>
        <dbReference type="Rhea" id="RHEA:56644"/>
        <dbReference type="Rhea" id="RHEA-COMP:14658"/>
        <dbReference type="Rhea" id="RHEA-COMP:14659"/>
        <dbReference type="ChEBI" id="CHEBI:65314"/>
        <dbReference type="ChEBI" id="CHEBI:65315"/>
    </reaction>
</comment>
<keyword evidence="4" id="KW-0819">tRNA processing</keyword>
<gene>
    <name evidence="7" type="ORF">AWRI3580_g1162</name>
</gene>
<reference evidence="8" key="1">
    <citation type="journal article" date="2016" name="Genome Announc.">
        <title>Genome sequences of three species of Hanseniaspora isolated from spontaneous wine fermentations.</title>
        <authorList>
            <person name="Sternes P.R."/>
            <person name="Lee D."/>
            <person name="Kutyna D.R."/>
            <person name="Borneman A.R."/>
        </authorList>
    </citation>
    <scope>NUCLEOTIDE SEQUENCE [LARGE SCALE GENOMIC DNA]</scope>
    <source>
        <strain evidence="8">AWRI3580</strain>
    </source>
</reference>
<dbReference type="Pfam" id="PF01509">
    <property type="entry name" value="TruB_N"/>
    <property type="match status" value="1"/>
</dbReference>
<keyword evidence="5" id="KW-0413">Isomerase</keyword>
<dbReference type="GO" id="GO:1990481">
    <property type="term" value="P:mRNA pseudouridine synthesis"/>
    <property type="evidence" value="ECO:0007669"/>
    <property type="project" value="TreeGrafter"/>
</dbReference>